<dbReference type="InterPro" id="IPR036236">
    <property type="entry name" value="Znf_C2H2_sf"/>
</dbReference>
<dbReference type="InterPro" id="IPR003604">
    <property type="entry name" value="Matrin/U1-like-C_Znf_C2H2"/>
</dbReference>
<keyword evidence="3" id="KW-0863">Zinc-finger</keyword>
<dbReference type="Pfam" id="PF06220">
    <property type="entry name" value="zf-U1"/>
    <property type="match status" value="1"/>
</dbReference>
<keyword evidence="2" id="KW-0479">Metal-binding</keyword>
<dbReference type="InterPro" id="IPR000690">
    <property type="entry name" value="Matrin/U1-C_Znf_C2H2"/>
</dbReference>
<dbReference type="GO" id="GO:0008270">
    <property type="term" value="F:zinc ion binding"/>
    <property type="evidence" value="ECO:0007669"/>
    <property type="project" value="UniProtKB-KW"/>
</dbReference>
<dbReference type="GO" id="GO:0003723">
    <property type="term" value="F:RNA binding"/>
    <property type="evidence" value="ECO:0007669"/>
    <property type="project" value="TreeGrafter"/>
</dbReference>
<protein>
    <submittedName>
        <fullName evidence="8">Uncharacterized protein LOC100900195</fullName>
    </submittedName>
</protein>
<dbReference type="PROSITE" id="PS50171">
    <property type="entry name" value="ZF_MATRIN"/>
    <property type="match status" value="1"/>
</dbReference>
<comment type="subcellular location">
    <subcellularLocation>
        <location evidence="1">Nucleus</location>
    </subcellularLocation>
</comment>
<evidence type="ECO:0000256" key="3">
    <source>
        <dbReference type="ARBA" id="ARBA00022771"/>
    </source>
</evidence>
<keyword evidence="4" id="KW-0862">Zinc</keyword>
<evidence type="ECO:0000313" key="7">
    <source>
        <dbReference type="Proteomes" id="UP000694867"/>
    </source>
</evidence>
<sequence>MSEYWVATPKRYCDFCKCYISDDKTVVQVHEQGKRHKENVAKRLADTAKKGSKMHAERTAYDEQMAAIERAALKAIAKDGSAIGLQDQREYGRIMKRQDEERALAQLNQPESSESSYAEVNPYANIKTPDETKGVAGGWVTVSVREVPLKEEKTEAEGVDLKPDVEDIPLPPPVKVKKSRFGVKEVTLDEGESSVDVKDSDVKKAFGSFKRKANRGNMRQRTDD</sequence>
<keyword evidence="5" id="KW-0539">Nucleus</keyword>
<dbReference type="GO" id="GO:0000398">
    <property type="term" value="P:mRNA splicing, via spliceosome"/>
    <property type="evidence" value="ECO:0007669"/>
    <property type="project" value="InterPro"/>
</dbReference>
<dbReference type="PANTHER" id="PTHR13173">
    <property type="entry name" value="WW DOMAIN BINDING PROTEIN 4"/>
    <property type="match status" value="1"/>
</dbReference>
<dbReference type="AlphaFoldDB" id="A0AAJ7P906"/>
<proteinExistence type="predicted"/>
<evidence type="ECO:0000256" key="2">
    <source>
        <dbReference type="ARBA" id="ARBA00022723"/>
    </source>
</evidence>
<dbReference type="Gene3D" id="3.30.160.60">
    <property type="entry name" value="Classic Zinc Finger"/>
    <property type="match status" value="1"/>
</dbReference>
<dbReference type="SMART" id="SM00451">
    <property type="entry name" value="ZnF_U1"/>
    <property type="match status" value="1"/>
</dbReference>
<name>A0AAJ7P906_9ACAR</name>
<evidence type="ECO:0000313" key="8">
    <source>
        <dbReference type="RefSeq" id="XP_018493901.2"/>
    </source>
</evidence>
<dbReference type="SUPFAM" id="SSF57667">
    <property type="entry name" value="beta-beta-alpha zinc fingers"/>
    <property type="match status" value="1"/>
</dbReference>
<evidence type="ECO:0000259" key="6">
    <source>
        <dbReference type="PROSITE" id="PS50171"/>
    </source>
</evidence>
<feature type="domain" description="Matrin-type" evidence="6">
    <location>
        <begin position="11"/>
        <end position="42"/>
    </location>
</feature>
<evidence type="ECO:0000256" key="5">
    <source>
        <dbReference type="ARBA" id="ARBA00023242"/>
    </source>
</evidence>
<dbReference type="PANTHER" id="PTHR13173:SF10">
    <property type="entry name" value="WW DOMAIN-BINDING PROTEIN 4"/>
    <property type="match status" value="1"/>
</dbReference>
<organism evidence="7 8">
    <name type="scientific">Galendromus occidentalis</name>
    <name type="common">western predatory mite</name>
    <dbReference type="NCBI Taxonomy" id="34638"/>
    <lineage>
        <taxon>Eukaryota</taxon>
        <taxon>Metazoa</taxon>
        <taxon>Ecdysozoa</taxon>
        <taxon>Arthropoda</taxon>
        <taxon>Chelicerata</taxon>
        <taxon>Arachnida</taxon>
        <taxon>Acari</taxon>
        <taxon>Parasitiformes</taxon>
        <taxon>Mesostigmata</taxon>
        <taxon>Gamasina</taxon>
        <taxon>Phytoseioidea</taxon>
        <taxon>Phytoseiidae</taxon>
        <taxon>Typhlodrominae</taxon>
        <taxon>Galendromus</taxon>
    </lineage>
</organism>
<evidence type="ECO:0000256" key="1">
    <source>
        <dbReference type="ARBA" id="ARBA00004123"/>
    </source>
</evidence>
<reference evidence="8" key="1">
    <citation type="submission" date="2025-08" db="UniProtKB">
        <authorList>
            <consortium name="RefSeq"/>
        </authorList>
    </citation>
    <scope>IDENTIFICATION</scope>
</reference>
<keyword evidence="7" id="KW-1185">Reference proteome</keyword>
<dbReference type="Proteomes" id="UP000694867">
    <property type="component" value="Unplaced"/>
</dbReference>
<dbReference type="InterPro" id="IPR040023">
    <property type="entry name" value="WBP4"/>
</dbReference>
<dbReference type="RefSeq" id="XP_018493901.2">
    <property type="nucleotide sequence ID" value="XM_018638385.2"/>
</dbReference>
<dbReference type="KEGG" id="goe:100900195"/>
<gene>
    <name evidence="8" type="primary">LOC100900195</name>
</gene>
<dbReference type="GeneID" id="100900195"/>
<dbReference type="InterPro" id="IPR013085">
    <property type="entry name" value="U1-CZ_Znf_C2H2"/>
</dbReference>
<evidence type="ECO:0000256" key="4">
    <source>
        <dbReference type="ARBA" id="ARBA00022833"/>
    </source>
</evidence>
<dbReference type="GO" id="GO:0071011">
    <property type="term" value="C:precatalytic spliceosome"/>
    <property type="evidence" value="ECO:0007669"/>
    <property type="project" value="TreeGrafter"/>
</dbReference>
<accession>A0AAJ7P906</accession>